<name>A0A9P1IZJ1_9PELO</name>
<reference evidence="1" key="1">
    <citation type="submission" date="2022-11" db="EMBL/GenBank/DDBJ databases">
        <authorList>
            <person name="Kikuchi T."/>
        </authorList>
    </citation>
    <scope>NUCLEOTIDE SEQUENCE</scope>
    <source>
        <strain evidence="1">PS1010</strain>
    </source>
</reference>
<dbReference type="EMBL" id="CANHGI010000006">
    <property type="protein sequence ID" value="CAI5453936.1"/>
    <property type="molecule type" value="Genomic_DNA"/>
</dbReference>
<comment type="caution">
    <text evidence="1">The sequence shown here is derived from an EMBL/GenBank/DDBJ whole genome shotgun (WGS) entry which is preliminary data.</text>
</comment>
<dbReference type="Proteomes" id="UP001152747">
    <property type="component" value="Unassembled WGS sequence"/>
</dbReference>
<organism evidence="1 2">
    <name type="scientific">Caenorhabditis angaria</name>
    <dbReference type="NCBI Taxonomy" id="860376"/>
    <lineage>
        <taxon>Eukaryota</taxon>
        <taxon>Metazoa</taxon>
        <taxon>Ecdysozoa</taxon>
        <taxon>Nematoda</taxon>
        <taxon>Chromadorea</taxon>
        <taxon>Rhabditida</taxon>
        <taxon>Rhabditina</taxon>
        <taxon>Rhabditomorpha</taxon>
        <taxon>Rhabditoidea</taxon>
        <taxon>Rhabditidae</taxon>
        <taxon>Peloderinae</taxon>
        <taxon>Caenorhabditis</taxon>
    </lineage>
</organism>
<evidence type="ECO:0000313" key="2">
    <source>
        <dbReference type="Proteomes" id="UP001152747"/>
    </source>
</evidence>
<dbReference type="AlphaFoldDB" id="A0A9P1IZJ1"/>
<keyword evidence="2" id="KW-1185">Reference proteome</keyword>
<proteinExistence type="predicted"/>
<evidence type="ECO:0000313" key="1">
    <source>
        <dbReference type="EMBL" id="CAI5453936.1"/>
    </source>
</evidence>
<accession>A0A9P1IZJ1</accession>
<protein>
    <submittedName>
        <fullName evidence="1">Uncharacterized protein</fullName>
    </submittedName>
</protein>
<gene>
    <name evidence="1" type="ORF">CAMP_LOCUS16573</name>
</gene>
<sequence length="123" mass="14014">MFLFFINHVFSTNQILDPELLIATRAPDYHSVVESSSTMLSTDYFRNNVQPLGVNTSLNRHEDSRFGSSSFGSYGNSQDHVPVDRPLFVNTSMSASQRVDLYRRLSDPPKDNEPALTFNYRGY</sequence>
<dbReference type="OrthoDB" id="5788419at2759"/>